<dbReference type="FunFam" id="2.40.30.10:FF:000008">
    <property type="entry name" value="Translation initiation factor IF-2"/>
    <property type="match status" value="1"/>
</dbReference>
<dbReference type="HOGENOM" id="CLU_006301_10_0_5"/>
<evidence type="ECO:0000256" key="3">
    <source>
        <dbReference type="ARBA" id="ARBA00020675"/>
    </source>
</evidence>
<dbReference type="GO" id="GO:0003743">
    <property type="term" value="F:translation initiation factor activity"/>
    <property type="evidence" value="ECO:0007669"/>
    <property type="project" value="UniProtKB-UniRule"/>
</dbReference>
<dbReference type="InterPro" id="IPR006847">
    <property type="entry name" value="IF2_N"/>
</dbReference>
<keyword evidence="4 9" id="KW-0963">Cytoplasm</keyword>
<evidence type="ECO:0000256" key="8">
    <source>
        <dbReference type="ARBA" id="ARBA00023134"/>
    </source>
</evidence>
<dbReference type="InterPro" id="IPR009000">
    <property type="entry name" value="Transl_B-barrel_sf"/>
</dbReference>
<dbReference type="NCBIfam" id="TIGR00487">
    <property type="entry name" value="IF-2"/>
    <property type="match status" value="1"/>
</dbReference>
<keyword evidence="12" id="KW-0175">Coiled coil</keyword>
<feature type="binding site" evidence="9">
    <location>
        <begin position="352"/>
        <end position="359"/>
    </location>
    <ligand>
        <name>GTP</name>
        <dbReference type="ChEBI" id="CHEBI:37565"/>
    </ligand>
</feature>
<feature type="binding site" evidence="9">
    <location>
        <begin position="398"/>
        <end position="402"/>
    </location>
    <ligand>
        <name>GTP</name>
        <dbReference type="ChEBI" id="CHEBI:37565"/>
    </ligand>
</feature>
<dbReference type="STRING" id="1094489.BAnh1_01440"/>
<evidence type="ECO:0000256" key="5">
    <source>
        <dbReference type="ARBA" id="ARBA00022540"/>
    </source>
</evidence>
<dbReference type="Pfam" id="PF08364">
    <property type="entry name" value="IF2_assoc"/>
    <property type="match status" value="1"/>
</dbReference>
<dbReference type="InterPro" id="IPR053905">
    <property type="entry name" value="EF-G-like_DII"/>
</dbReference>
<dbReference type="AlphaFoldDB" id="M1PBM8"/>
<evidence type="ECO:0000313" key="16">
    <source>
        <dbReference type="Proteomes" id="UP000011729"/>
    </source>
</evidence>
<dbReference type="CDD" id="cd03692">
    <property type="entry name" value="mtIF2_IVc"/>
    <property type="match status" value="1"/>
</dbReference>
<keyword evidence="6 9" id="KW-0547">Nucleotide-binding</keyword>
<evidence type="ECO:0000256" key="10">
    <source>
        <dbReference type="RuleBase" id="RU000644"/>
    </source>
</evidence>
<feature type="compositionally biased region" description="Basic and acidic residues" evidence="13">
    <location>
        <begin position="179"/>
        <end position="193"/>
    </location>
</feature>
<evidence type="ECO:0000256" key="11">
    <source>
        <dbReference type="RuleBase" id="RU000645"/>
    </source>
</evidence>
<comment type="function">
    <text evidence="9 10">One of the essential components for the initiation of protein synthesis. Protects formylmethionyl-tRNA from spontaneous hydrolysis and promotes its binding to the 30S ribosomal subunits. Also involved in the hydrolysis of GTP during the formation of the 70S ribosomal complex.</text>
</comment>
<dbReference type="PATRIC" id="fig|1094489.3.peg.174"/>
<evidence type="ECO:0000256" key="13">
    <source>
        <dbReference type="SAM" id="MobiDB-lite"/>
    </source>
</evidence>
<dbReference type="Proteomes" id="UP000011729">
    <property type="component" value="Chromosome"/>
</dbReference>
<dbReference type="Pfam" id="PF03144">
    <property type="entry name" value="GTP_EFTU_D2"/>
    <property type="match status" value="1"/>
</dbReference>
<evidence type="ECO:0000256" key="12">
    <source>
        <dbReference type="SAM" id="Coils"/>
    </source>
</evidence>
<dbReference type="SUPFAM" id="SSF50447">
    <property type="entry name" value="Translation proteins"/>
    <property type="match status" value="2"/>
</dbReference>
<dbReference type="RefSeq" id="WP_015397545.1">
    <property type="nucleotide sequence ID" value="NC_020300.1"/>
</dbReference>
<dbReference type="PROSITE" id="PS51722">
    <property type="entry name" value="G_TR_2"/>
    <property type="match status" value="1"/>
</dbReference>
<dbReference type="PANTHER" id="PTHR43381">
    <property type="entry name" value="TRANSLATION INITIATION FACTOR IF-2-RELATED"/>
    <property type="match status" value="1"/>
</dbReference>
<feature type="domain" description="Tr-type G" evidence="14">
    <location>
        <begin position="343"/>
        <end position="510"/>
    </location>
</feature>
<dbReference type="NCBIfam" id="TIGR00231">
    <property type="entry name" value="small_GTP"/>
    <property type="match status" value="1"/>
</dbReference>
<dbReference type="Gene3D" id="3.40.50.300">
    <property type="entry name" value="P-loop containing nucleotide triphosphate hydrolases"/>
    <property type="match status" value="1"/>
</dbReference>
<name>M1PBM8_BARAA</name>
<dbReference type="OrthoDB" id="9811804at2"/>
<evidence type="ECO:0000256" key="2">
    <source>
        <dbReference type="ARBA" id="ARBA00007733"/>
    </source>
</evidence>
<evidence type="ECO:0000256" key="7">
    <source>
        <dbReference type="ARBA" id="ARBA00022917"/>
    </source>
</evidence>
<accession>M1PBM8</accession>
<evidence type="ECO:0000313" key="15">
    <source>
        <dbReference type="EMBL" id="AGF74036.1"/>
    </source>
</evidence>
<sequence length="845" mass="93494">MSESDNDKITVKRTLTLKRSGLETGTVKQNFSHGRTKAVVVETKRRKIARPDDKIEVPQPTITKPHVAPRPKQRFEEAAPDKPVPQSNLSSAEMEARFRALEEAHIQEKIMRERAEEQEKRAKKFEENSRLQAIQEVEMQQENENIPQTPTPPLSSSASVKELAESAEIALPLKNAASVEKRTADENKDEDKHNRRTNLAKSEVRAPKIIKGADERRRGKLTLNSALDEEGNARGRSMAAMRRRQEKFKRAQNQEPREKISREVILPETITIQELAQRMAERSVDVIKFLMKQGQMMKPGDVIDADIAELIAAEFGHTVKRVSESDVEEGIFNVGDNPQKMRKRPPVVTIMGHVDHGKTSLLDAIREANVVSGEAGGITQHIGAYQVEQNNQKITFIDTPGHAAFTAMRARGARVTDIAVLVVAADDSVMPQTVESINHAKAAGVPIIVAINKIDKPASDAQKVRTELLQHEVIVESMGGETLEVEVSAKTNQNLDKLLEAILLQAEILDLKADPERTAEGIVIEAKLDRGRGPVATVLVQKGTLRSSDIIVAGNEWGRIRTLINDHGHHIKEAEPSTPIEILGMQGTPQAGDRFAVVINEAKARGIAQYRQRLARDKAVARQTSSRSSLEQMMTKLKTTGIKEFPLIIKGDVQGSIEAIASALEKLGNEEVRARIVHSGAGGITESDISLAEASNSVVIGFNVRANKQARDSAKTQGIEIRYYNIIYDLVDDIKATMSGLLSPEQRETFIGNAEILEVFSITKIGKVAGCRVTEGKIERGIGVRLIRDNIVIHEGKLKTLKRFKDEVSEVHAGQECGMAFENYEDIRAGDIIEAFRIEHINRTL</sequence>
<dbReference type="GO" id="GO:0003924">
    <property type="term" value="F:GTPase activity"/>
    <property type="evidence" value="ECO:0007669"/>
    <property type="project" value="UniProtKB-UniRule"/>
</dbReference>
<dbReference type="Pfam" id="PF04760">
    <property type="entry name" value="IF2_N"/>
    <property type="match status" value="1"/>
</dbReference>
<dbReference type="FunFam" id="2.40.30.10:FF:000007">
    <property type="entry name" value="Translation initiation factor IF-2"/>
    <property type="match status" value="1"/>
</dbReference>
<dbReference type="InterPro" id="IPR000795">
    <property type="entry name" value="T_Tr_GTP-bd_dom"/>
</dbReference>
<reference evidence="15 16" key="1">
    <citation type="journal article" date="2013" name="PLoS Genet.">
        <title>A gene transfer agent and a dynamic repertoire of secretion systems hold the keys to the explosive radiation of the emerging pathogen Bartonella.</title>
        <authorList>
            <person name="Guy L."/>
            <person name="Nystedt B."/>
            <person name="Toft C."/>
            <person name="Zaremba-Niedzwiedzka K."/>
            <person name="Berglund E.C."/>
            <person name="Granberg F."/>
            <person name="Naslund K."/>
            <person name="Eriksson A.S."/>
            <person name="Andersson S.G."/>
        </authorList>
    </citation>
    <scope>NUCLEOTIDE SEQUENCE [LARGE SCALE GENOMIC DNA]</scope>
    <source>
        <strain evidence="15 16">Aust/NH1</strain>
    </source>
</reference>
<dbReference type="Gene3D" id="2.40.30.10">
    <property type="entry name" value="Translation factors"/>
    <property type="match status" value="2"/>
</dbReference>
<feature type="coiled-coil region" evidence="12">
    <location>
        <begin position="101"/>
        <end position="128"/>
    </location>
</feature>
<proteinExistence type="inferred from homology"/>
<feature type="binding site" evidence="9">
    <location>
        <begin position="452"/>
        <end position="455"/>
    </location>
    <ligand>
        <name>GTP</name>
        <dbReference type="ChEBI" id="CHEBI:37565"/>
    </ligand>
</feature>
<keyword evidence="5 9" id="KW-0396">Initiation factor</keyword>
<dbReference type="InterPro" id="IPR004161">
    <property type="entry name" value="EFTu-like_2"/>
</dbReference>
<evidence type="ECO:0000256" key="9">
    <source>
        <dbReference type="HAMAP-Rule" id="MF_00100"/>
    </source>
</evidence>
<dbReference type="Pfam" id="PF11987">
    <property type="entry name" value="IF-2"/>
    <property type="match status" value="1"/>
</dbReference>
<dbReference type="SUPFAM" id="SSF52540">
    <property type="entry name" value="P-loop containing nucleoside triphosphate hydrolases"/>
    <property type="match status" value="1"/>
</dbReference>
<dbReference type="InterPro" id="IPR027417">
    <property type="entry name" value="P-loop_NTPase"/>
</dbReference>
<evidence type="ECO:0000256" key="6">
    <source>
        <dbReference type="ARBA" id="ARBA00022741"/>
    </source>
</evidence>
<gene>
    <name evidence="9 15" type="primary">infB</name>
    <name evidence="15" type="ordered locus">BAnh1_01440</name>
</gene>
<dbReference type="HAMAP" id="MF_00100_B">
    <property type="entry name" value="IF_2_B"/>
    <property type="match status" value="1"/>
</dbReference>
<dbReference type="CDD" id="cd03702">
    <property type="entry name" value="IF2_mtIF2_II"/>
    <property type="match status" value="1"/>
</dbReference>
<keyword evidence="8 9" id="KW-0342">GTP-binding</keyword>
<dbReference type="CDD" id="cd01887">
    <property type="entry name" value="IF2_eIF5B"/>
    <property type="match status" value="1"/>
</dbReference>
<dbReference type="eggNOG" id="COG0532">
    <property type="taxonomic scope" value="Bacteria"/>
</dbReference>
<comment type="similarity">
    <text evidence="2 9 10">Belongs to the TRAFAC class translation factor GTPase superfamily. Classic translation factor GTPase family. IF-2 subfamily.</text>
</comment>
<organism evidence="15 16">
    <name type="scientific">Bartonella australis (strain Aust/NH1)</name>
    <dbReference type="NCBI Taxonomy" id="1094489"/>
    <lineage>
        <taxon>Bacteria</taxon>
        <taxon>Pseudomonadati</taxon>
        <taxon>Pseudomonadota</taxon>
        <taxon>Alphaproteobacteria</taxon>
        <taxon>Hyphomicrobiales</taxon>
        <taxon>Bartonellaceae</taxon>
        <taxon>Bartonella</taxon>
    </lineage>
</organism>
<feature type="region of interest" description="Disordered" evidence="13">
    <location>
        <begin position="176"/>
        <end position="198"/>
    </location>
</feature>
<protein>
    <recommendedName>
        <fullName evidence="3 9">Translation initiation factor IF-2</fullName>
    </recommendedName>
</protein>
<dbReference type="InterPro" id="IPR005225">
    <property type="entry name" value="Small_GTP-bd"/>
</dbReference>
<comment type="subcellular location">
    <subcellularLocation>
        <location evidence="1 9 11">Cytoplasm</location>
    </subcellularLocation>
</comment>
<evidence type="ECO:0000259" key="14">
    <source>
        <dbReference type="PROSITE" id="PS51722"/>
    </source>
</evidence>
<dbReference type="Pfam" id="PF00009">
    <property type="entry name" value="GTP_EFTU"/>
    <property type="match status" value="1"/>
</dbReference>
<dbReference type="FunFam" id="3.40.50.300:FF:000019">
    <property type="entry name" value="Translation initiation factor IF-2"/>
    <property type="match status" value="1"/>
</dbReference>
<dbReference type="KEGG" id="baus:BAnh1_01440"/>
<dbReference type="EMBL" id="CP003123">
    <property type="protein sequence ID" value="AGF74036.1"/>
    <property type="molecule type" value="Genomic_DNA"/>
</dbReference>
<dbReference type="InterPro" id="IPR013575">
    <property type="entry name" value="IF2_assoc_dom_bac"/>
</dbReference>
<dbReference type="PROSITE" id="PS01176">
    <property type="entry name" value="IF2"/>
    <property type="match status" value="1"/>
</dbReference>
<keyword evidence="7 9" id="KW-0648">Protein biosynthesis</keyword>
<dbReference type="FunFam" id="3.40.50.10050:FF:000001">
    <property type="entry name" value="Translation initiation factor IF-2"/>
    <property type="match status" value="1"/>
</dbReference>
<keyword evidence="16" id="KW-1185">Reference proteome</keyword>
<feature type="region of interest" description="Disordered" evidence="13">
    <location>
        <begin position="50"/>
        <end position="92"/>
    </location>
</feature>
<dbReference type="InterPro" id="IPR036925">
    <property type="entry name" value="TIF_IF2_dom3_sf"/>
</dbReference>
<dbReference type="GO" id="GO:0005525">
    <property type="term" value="F:GTP binding"/>
    <property type="evidence" value="ECO:0007669"/>
    <property type="project" value="UniProtKB-KW"/>
</dbReference>
<evidence type="ECO:0000256" key="1">
    <source>
        <dbReference type="ARBA" id="ARBA00004496"/>
    </source>
</evidence>
<dbReference type="InterPro" id="IPR044145">
    <property type="entry name" value="IF2_II"/>
</dbReference>
<dbReference type="Gene3D" id="3.40.50.10050">
    <property type="entry name" value="Translation initiation factor IF- 2, domain 3"/>
    <property type="match status" value="1"/>
</dbReference>
<dbReference type="InterPro" id="IPR000178">
    <property type="entry name" value="TF_IF2_bacterial-like"/>
</dbReference>
<dbReference type="GO" id="GO:0005829">
    <property type="term" value="C:cytosol"/>
    <property type="evidence" value="ECO:0007669"/>
    <property type="project" value="TreeGrafter"/>
</dbReference>
<dbReference type="PANTHER" id="PTHR43381:SF5">
    <property type="entry name" value="TR-TYPE G DOMAIN-CONTAINING PROTEIN"/>
    <property type="match status" value="1"/>
</dbReference>
<dbReference type="SUPFAM" id="SSF52156">
    <property type="entry name" value="Initiation factor IF2/eIF5b, domain 3"/>
    <property type="match status" value="1"/>
</dbReference>
<dbReference type="Pfam" id="PF22042">
    <property type="entry name" value="EF-G_D2"/>
    <property type="match status" value="1"/>
</dbReference>
<evidence type="ECO:0000256" key="4">
    <source>
        <dbReference type="ARBA" id="ARBA00022490"/>
    </source>
</evidence>
<dbReference type="InterPro" id="IPR023115">
    <property type="entry name" value="TIF_IF2_dom3"/>
</dbReference>
<feature type="region of interest" description="G-domain" evidence="9">
    <location>
        <begin position="346"/>
        <end position="494"/>
    </location>
</feature>
<dbReference type="InterPro" id="IPR015760">
    <property type="entry name" value="TIF_IF2"/>
</dbReference>